<dbReference type="EMBL" id="QCZI01000005">
    <property type="protein sequence ID" value="PWA05884.1"/>
    <property type="molecule type" value="Genomic_DNA"/>
</dbReference>
<keyword evidence="4" id="KW-1185">Reference proteome</keyword>
<keyword evidence="1" id="KW-1133">Transmembrane helix</keyword>
<dbReference type="OrthoDB" id="650263at2"/>
<reference evidence="3 4" key="1">
    <citation type="submission" date="2018-04" db="EMBL/GenBank/DDBJ databases">
        <title>Flavobacterium sp. nov., isolated from glacier ice.</title>
        <authorList>
            <person name="Liu Q."/>
            <person name="Xin Y.-H."/>
        </authorList>
    </citation>
    <scope>NUCLEOTIDE SEQUENCE [LARGE SCALE GENOMIC DNA]</scope>
    <source>
        <strain evidence="3 4">RB1R5</strain>
    </source>
</reference>
<gene>
    <name evidence="3" type="ORF">DB895_05535</name>
</gene>
<evidence type="ECO:0000313" key="4">
    <source>
        <dbReference type="Proteomes" id="UP000245449"/>
    </source>
</evidence>
<feature type="transmembrane region" description="Helical" evidence="1">
    <location>
        <begin position="185"/>
        <end position="207"/>
    </location>
</feature>
<dbReference type="RefSeq" id="WP_116724369.1">
    <property type="nucleotide sequence ID" value="NZ_QCZI01000005.1"/>
</dbReference>
<feature type="transmembrane region" description="Helical" evidence="1">
    <location>
        <begin position="43"/>
        <end position="61"/>
    </location>
</feature>
<feature type="transmembrane region" description="Helical" evidence="1">
    <location>
        <begin position="158"/>
        <end position="179"/>
    </location>
</feature>
<feature type="transmembrane region" description="Helical" evidence="1">
    <location>
        <begin position="219"/>
        <end position="235"/>
    </location>
</feature>
<feature type="transmembrane region" description="Helical" evidence="1">
    <location>
        <begin position="135"/>
        <end position="153"/>
    </location>
</feature>
<dbReference type="AlphaFoldDB" id="A0A2U1JLN4"/>
<feature type="transmembrane region" description="Helical" evidence="1">
    <location>
        <begin position="241"/>
        <end position="257"/>
    </location>
</feature>
<name>A0A2U1JLN4_9FLAO</name>
<keyword evidence="1" id="KW-0812">Transmembrane</keyword>
<comment type="caution">
    <text evidence="3">The sequence shown here is derived from an EMBL/GenBank/DDBJ whole genome shotgun (WGS) entry which is preliminary data.</text>
</comment>
<protein>
    <submittedName>
        <fullName evidence="3">DUF2157 domain-containing protein</fullName>
    </submittedName>
</protein>
<dbReference type="InterPro" id="IPR018677">
    <property type="entry name" value="DUF2157"/>
</dbReference>
<feature type="transmembrane region" description="Helical" evidence="1">
    <location>
        <begin position="269"/>
        <end position="288"/>
    </location>
</feature>
<dbReference type="Proteomes" id="UP000245449">
    <property type="component" value="Unassembled WGS sequence"/>
</dbReference>
<accession>A0A2U1JLN4</accession>
<feature type="transmembrane region" description="Helical" evidence="1">
    <location>
        <begin position="67"/>
        <end position="88"/>
    </location>
</feature>
<sequence>MEKFELEATQTLLKKNFISEEQFKQITAYRNLNIFSLYSELRFLLYLSILSFTTGIGILIYQNIDSIGHMAILSLLLTVTLICFYFCFKKSNGFKKEETTFATLLFDYLLLTANILSCTFIGYLQYQYHPFGADYGLATLIPTLIGFFCAYYFDNKSVLSIAITGLAAFVGLSVSPQALLNNETYATTSLSYSGILLGIALVIWTIYSAKINLKKHFNLIFFTFSLHLISIACITNLFDDYWFVFAILLVFSAFYFYKISYKIPSVSVFVFNAIYAFIGFTILIFKTIAFLDLFSFITILPPVYFGLSIVLFIKLIKNFNHNTAG</sequence>
<evidence type="ECO:0000259" key="2">
    <source>
        <dbReference type="Pfam" id="PF09925"/>
    </source>
</evidence>
<feature type="transmembrane region" description="Helical" evidence="1">
    <location>
        <begin position="294"/>
        <end position="313"/>
    </location>
</feature>
<organism evidence="3 4">
    <name type="scientific">Flavobacterium psychrotolerans</name>
    <dbReference type="NCBI Taxonomy" id="2169410"/>
    <lineage>
        <taxon>Bacteria</taxon>
        <taxon>Pseudomonadati</taxon>
        <taxon>Bacteroidota</taxon>
        <taxon>Flavobacteriia</taxon>
        <taxon>Flavobacteriales</taxon>
        <taxon>Flavobacteriaceae</taxon>
        <taxon>Flavobacterium</taxon>
    </lineage>
</organism>
<dbReference type="Pfam" id="PF09925">
    <property type="entry name" value="DUF2157"/>
    <property type="match status" value="1"/>
</dbReference>
<evidence type="ECO:0000256" key="1">
    <source>
        <dbReference type="SAM" id="Phobius"/>
    </source>
</evidence>
<evidence type="ECO:0000313" key="3">
    <source>
        <dbReference type="EMBL" id="PWA05884.1"/>
    </source>
</evidence>
<proteinExistence type="predicted"/>
<keyword evidence="1" id="KW-0472">Membrane</keyword>
<feature type="transmembrane region" description="Helical" evidence="1">
    <location>
        <begin position="100"/>
        <end position="123"/>
    </location>
</feature>
<feature type="domain" description="DUF2157" evidence="2">
    <location>
        <begin position="12"/>
        <end position="158"/>
    </location>
</feature>